<dbReference type="Proteomes" id="UP001432322">
    <property type="component" value="Unassembled WGS sequence"/>
</dbReference>
<feature type="non-terminal residue" evidence="1">
    <location>
        <position position="1"/>
    </location>
</feature>
<evidence type="ECO:0000313" key="2">
    <source>
        <dbReference type="Proteomes" id="UP001432322"/>
    </source>
</evidence>
<keyword evidence="2" id="KW-1185">Reference proteome</keyword>
<evidence type="ECO:0008006" key="3">
    <source>
        <dbReference type="Google" id="ProtNLM"/>
    </source>
</evidence>
<sequence>LIYAHIDLIPDLNLCFDREIIRRARGKASSSTKGIEEKIVNWMKDMPRPTCDAPPKDAEIKCRICSNNYPTKEEYEKHFSSVCTPMKELTPAPDCDWFIVACGRC</sequence>
<comment type="caution">
    <text evidence="1">The sequence shown here is derived from an EMBL/GenBank/DDBJ whole genome shotgun (WGS) entry which is preliminary data.</text>
</comment>
<evidence type="ECO:0000313" key="1">
    <source>
        <dbReference type="EMBL" id="GMT33144.1"/>
    </source>
</evidence>
<gene>
    <name evidence="1" type="ORF">PFISCL1PPCAC_24441</name>
</gene>
<dbReference type="AlphaFoldDB" id="A0AAV5WTX3"/>
<accession>A0AAV5WTX3</accession>
<organism evidence="1 2">
    <name type="scientific">Pristionchus fissidentatus</name>
    <dbReference type="NCBI Taxonomy" id="1538716"/>
    <lineage>
        <taxon>Eukaryota</taxon>
        <taxon>Metazoa</taxon>
        <taxon>Ecdysozoa</taxon>
        <taxon>Nematoda</taxon>
        <taxon>Chromadorea</taxon>
        <taxon>Rhabditida</taxon>
        <taxon>Rhabditina</taxon>
        <taxon>Diplogasteromorpha</taxon>
        <taxon>Diplogasteroidea</taxon>
        <taxon>Neodiplogasteridae</taxon>
        <taxon>Pristionchus</taxon>
    </lineage>
</organism>
<name>A0AAV5WTX3_9BILA</name>
<protein>
    <recommendedName>
        <fullName evidence="3">Zinc finger protein</fullName>
    </recommendedName>
</protein>
<reference evidence="1" key="1">
    <citation type="submission" date="2023-10" db="EMBL/GenBank/DDBJ databases">
        <title>Genome assembly of Pristionchus species.</title>
        <authorList>
            <person name="Yoshida K."/>
            <person name="Sommer R.J."/>
        </authorList>
    </citation>
    <scope>NUCLEOTIDE SEQUENCE</scope>
    <source>
        <strain evidence="1">RS5133</strain>
    </source>
</reference>
<proteinExistence type="predicted"/>
<feature type="non-terminal residue" evidence="1">
    <location>
        <position position="105"/>
    </location>
</feature>
<dbReference type="EMBL" id="BTSY01000006">
    <property type="protein sequence ID" value="GMT33144.1"/>
    <property type="molecule type" value="Genomic_DNA"/>
</dbReference>